<feature type="transmembrane region" description="Helical" evidence="6">
    <location>
        <begin position="117"/>
        <end position="144"/>
    </location>
</feature>
<dbReference type="AlphaFoldDB" id="A0AAE0MHN8"/>
<feature type="transmembrane region" description="Helical" evidence="6">
    <location>
        <begin position="35"/>
        <end position="57"/>
    </location>
</feature>
<evidence type="ECO:0000256" key="3">
    <source>
        <dbReference type="ARBA" id="ARBA00022989"/>
    </source>
</evidence>
<evidence type="ECO:0000313" key="8">
    <source>
        <dbReference type="EMBL" id="KAK3332570.1"/>
    </source>
</evidence>
<feature type="transmembrane region" description="Helical" evidence="6">
    <location>
        <begin position="277"/>
        <end position="301"/>
    </location>
</feature>
<dbReference type="PANTHER" id="PTHR33048:SF47">
    <property type="entry name" value="INTEGRAL MEMBRANE PROTEIN-RELATED"/>
    <property type="match status" value="1"/>
</dbReference>
<comment type="similarity">
    <text evidence="5">Belongs to the SAT4 family.</text>
</comment>
<organism evidence="8 9">
    <name type="scientific">Cercophora scortea</name>
    <dbReference type="NCBI Taxonomy" id="314031"/>
    <lineage>
        <taxon>Eukaryota</taxon>
        <taxon>Fungi</taxon>
        <taxon>Dikarya</taxon>
        <taxon>Ascomycota</taxon>
        <taxon>Pezizomycotina</taxon>
        <taxon>Sordariomycetes</taxon>
        <taxon>Sordariomycetidae</taxon>
        <taxon>Sordariales</taxon>
        <taxon>Lasiosphaeriaceae</taxon>
        <taxon>Cercophora</taxon>
    </lineage>
</organism>
<dbReference type="InterPro" id="IPR049326">
    <property type="entry name" value="Rhodopsin_dom_fungi"/>
</dbReference>
<dbReference type="Proteomes" id="UP001286456">
    <property type="component" value="Unassembled WGS sequence"/>
</dbReference>
<dbReference type="EMBL" id="JAUEPO010000002">
    <property type="protein sequence ID" value="KAK3332570.1"/>
    <property type="molecule type" value="Genomic_DNA"/>
</dbReference>
<feature type="transmembrane region" description="Helical" evidence="6">
    <location>
        <begin position="69"/>
        <end position="89"/>
    </location>
</feature>
<comment type="caution">
    <text evidence="8">The sequence shown here is derived from an EMBL/GenBank/DDBJ whole genome shotgun (WGS) entry which is preliminary data.</text>
</comment>
<evidence type="ECO:0000256" key="1">
    <source>
        <dbReference type="ARBA" id="ARBA00004141"/>
    </source>
</evidence>
<name>A0AAE0MHN8_9PEZI</name>
<evidence type="ECO:0000256" key="4">
    <source>
        <dbReference type="ARBA" id="ARBA00023136"/>
    </source>
</evidence>
<gene>
    <name evidence="8" type="ORF">B0T19DRAFT_106906</name>
</gene>
<keyword evidence="2 6" id="KW-0812">Transmembrane</keyword>
<keyword evidence="4 6" id="KW-0472">Membrane</keyword>
<sequence>MYIPWRPQDITGYVTSRQEEVNFSGISHVGVPQHVFLGVIWTGVSISGLFLCGRLYSRFRGVRRLFVDDYLAVFAFALVATTGALWQWVGAPNMYYVLDVQSGVRPFVPDFFDRMRFWLTTTLVVEIFFETSLITVKLSLMFFFRRLDANINYLKWLWWPTFIFTLATYFISIGLIEYGCLVGWSTEKLLGYCNSPVGITFVDTTLKVNCTFDVFSEFLIMLQPIILLWNVRIRLAKKIAFIGLFSLSVVTMAAAIARTADTISTRRPDGQYDNTYLWLWSSIEPAVAIMVSCLSAFPALFRSSATRKGNNKPFSPSESYLRIKTRLRSCRKGVTGKSDLFLAELTTLAAGKDGDDGSSRADGSLSQLDNQQPVLVPAEKYGKPAIASCYYSRGAAGGDVEGRDEPGWVDTAARRLNRTITQQLEYKVTTKRLSNGV</sequence>
<accession>A0AAE0MHN8</accession>
<proteinExistence type="inferred from homology"/>
<feature type="transmembrane region" description="Helical" evidence="6">
    <location>
        <begin position="239"/>
        <end position="257"/>
    </location>
</feature>
<feature type="transmembrane region" description="Helical" evidence="6">
    <location>
        <begin position="156"/>
        <end position="176"/>
    </location>
</feature>
<reference evidence="8" key="2">
    <citation type="submission" date="2023-06" db="EMBL/GenBank/DDBJ databases">
        <authorList>
            <consortium name="Lawrence Berkeley National Laboratory"/>
            <person name="Haridas S."/>
            <person name="Hensen N."/>
            <person name="Bonometti L."/>
            <person name="Westerberg I."/>
            <person name="Brannstrom I.O."/>
            <person name="Guillou S."/>
            <person name="Cros-Aarteil S."/>
            <person name="Calhoun S."/>
            <person name="Kuo A."/>
            <person name="Mondo S."/>
            <person name="Pangilinan J."/>
            <person name="Riley R."/>
            <person name="Labutti K."/>
            <person name="Andreopoulos B."/>
            <person name="Lipzen A."/>
            <person name="Chen C."/>
            <person name="Yanf M."/>
            <person name="Daum C."/>
            <person name="Ng V."/>
            <person name="Clum A."/>
            <person name="Steindorff A."/>
            <person name="Ohm R."/>
            <person name="Martin F."/>
            <person name="Silar P."/>
            <person name="Natvig D."/>
            <person name="Lalanne C."/>
            <person name="Gautier V."/>
            <person name="Ament-Velasquez S.L."/>
            <person name="Kruys A."/>
            <person name="Hutchinson M.I."/>
            <person name="Powell A.J."/>
            <person name="Barry K."/>
            <person name="Miller A.N."/>
            <person name="Grigoriev I.V."/>
            <person name="Debuchy R."/>
            <person name="Gladieux P."/>
            <person name="Thoren M.H."/>
            <person name="Johannesson H."/>
        </authorList>
    </citation>
    <scope>NUCLEOTIDE SEQUENCE</scope>
    <source>
        <strain evidence="8">SMH4131-1</strain>
    </source>
</reference>
<comment type="subcellular location">
    <subcellularLocation>
        <location evidence="1">Membrane</location>
        <topology evidence="1">Multi-pass membrane protein</topology>
    </subcellularLocation>
</comment>
<dbReference type="Pfam" id="PF20684">
    <property type="entry name" value="Fung_rhodopsin"/>
    <property type="match status" value="1"/>
</dbReference>
<feature type="domain" description="Rhodopsin" evidence="7">
    <location>
        <begin position="54"/>
        <end position="302"/>
    </location>
</feature>
<dbReference type="InterPro" id="IPR052337">
    <property type="entry name" value="SAT4-like"/>
</dbReference>
<evidence type="ECO:0000256" key="6">
    <source>
        <dbReference type="SAM" id="Phobius"/>
    </source>
</evidence>
<feature type="transmembrane region" description="Helical" evidence="6">
    <location>
        <begin position="214"/>
        <end position="232"/>
    </location>
</feature>
<evidence type="ECO:0000313" key="9">
    <source>
        <dbReference type="Proteomes" id="UP001286456"/>
    </source>
</evidence>
<protein>
    <recommendedName>
        <fullName evidence="7">Rhodopsin domain-containing protein</fullName>
    </recommendedName>
</protein>
<dbReference type="PANTHER" id="PTHR33048">
    <property type="entry name" value="PTH11-LIKE INTEGRAL MEMBRANE PROTEIN (AFU_ORTHOLOGUE AFUA_5G11245)"/>
    <property type="match status" value="1"/>
</dbReference>
<keyword evidence="3 6" id="KW-1133">Transmembrane helix</keyword>
<evidence type="ECO:0000256" key="2">
    <source>
        <dbReference type="ARBA" id="ARBA00022692"/>
    </source>
</evidence>
<reference evidence="8" key="1">
    <citation type="journal article" date="2023" name="Mol. Phylogenet. Evol.">
        <title>Genome-scale phylogeny and comparative genomics of the fungal order Sordariales.</title>
        <authorList>
            <person name="Hensen N."/>
            <person name="Bonometti L."/>
            <person name="Westerberg I."/>
            <person name="Brannstrom I.O."/>
            <person name="Guillou S."/>
            <person name="Cros-Aarteil S."/>
            <person name="Calhoun S."/>
            <person name="Haridas S."/>
            <person name="Kuo A."/>
            <person name="Mondo S."/>
            <person name="Pangilinan J."/>
            <person name="Riley R."/>
            <person name="LaButti K."/>
            <person name="Andreopoulos B."/>
            <person name="Lipzen A."/>
            <person name="Chen C."/>
            <person name="Yan M."/>
            <person name="Daum C."/>
            <person name="Ng V."/>
            <person name="Clum A."/>
            <person name="Steindorff A."/>
            <person name="Ohm R.A."/>
            <person name="Martin F."/>
            <person name="Silar P."/>
            <person name="Natvig D.O."/>
            <person name="Lalanne C."/>
            <person name="Gautier V."/>
            <person name="Ament-Velasquez S.L."/>
            <person name="Kruys A."/>
            <person name="Hutchinson M.I."/>
            <person name="Powell A.J."/>
            <person name="Barry K."/>
            <person name="Miller A.N."/>
            <person name="Grigoriev I.V."/>
            <person name="Debuchy R."/>
            <person name="Gladieux P."/>
            <person name="Hiltunen Thoren M."/>
            <person name="Johannesson H."/>
        </authorList>
    </citation>
    <scope>NUCLEOTIDE SEQUENCE</scope>
    <source>
        <strain evidence="8">SMH4131-1</strain>
    </source>
</reference>
<dbReference type="GO" id="GO:0016020">
    <property type="term" value="C:membrane"/>
    <property type="evidence" value="ECO:0007669"/>
    <property type="project" value="UniProtKB-SubCell"/>
</dbReference>
<evidence type="ECO:0000256" key="5">
    <source>
        <dbReference type="ARBA" id="ARBA00038359"/>
    </source>
</evidence>
<evidence type="ECO:0000259" key="7">
    <source>
        <dbReference type="Pfam" id="PF20684"/>
    </source>
</evidence>
<keyword evidence="9" id="KW-1185">Reference proteome</keyword>